<proteinExistence type="predicted"/>
<evidence type="ECO:0000313" key="2">
    <source>
        <dbReference type="EMBL" id="KRZ76834.1"/>
    </source>
</evidence>
<comment type="caution">
    <text evidence="2">The sequence shown here is derived from an EMBL/GenBank/DDBJ whole genome shotgun (WGS) entry which is preliminary data.</text>
</comment>
<dbReference type="AlphaFoldDB" id="A0A0V1MYI3"/>
<reference evidence="2 3" key="1">
    <citation type="submission" date="2015-01" db="EMBL/GenBank/DDBJ databases">
        <title>Evolution of Trichinella species and genotypes.</title>
        <authorList>
            <person name="Korhonen P.K."/>
            <person name="Edoardo P."/>
            <person name="Giuseppe L.R."/>
            <person name="Gasser R.B."/>
        </authorList>
    </citation>
    <scope>NUCLEOTIDE SEQUENCE [LARGE SCALE GENOMIC DNA]</scope>
    <source>
        <strain evidence="2">ISS1980</strain>
    </source>
</reference>
<keyword evidence="3" id="KW-1185">Reference proteome</keyword>
<name>A0A0V1MYI3_9BILA</name>
<evidence type="ECO:0000313" key="3">
    <source>
        <dbReference type="Proteomes" id="UP000054843"/>
    </source>
</evidence>
<keyword evidence="1" id="KW-0472">Membrane</keyword>
<feature type="transmembrane region" description="Helical" evidence="1">
    <location>
        <begin position="64"/>
        <end position="81"/>
    </location>
</feature>
<sequence>MTLLKCTCNAILTHKLSITKAVPLGKCNYKNETQQYLDKYAVVQRLTRFVSFLNTNEILSKLEISWAIVLAVLAFLVKSLFFKFSPPSATSGYTVID</sequence>
<keyword evidence="1" id="KW-0812">Transmembrane</keyword>
<evidence type="ECO:0000256" key="1">
    <source>
        <dbReference type="SAM" id="Phobius"/>
    </source>
</evidence>
<protein>
    <submittedName>
        <fullName evidence="2">Uncharacterized protein</fullName>
    </submittedName>
</protein>
<keyword evidence="1" id="KW-1133">Transmembrane helix</keyword>
<dbReference type="EMBL" id="JYDO01000025">
    <property type="protein sequence ID" value="KRZ76834.1"/>
    <property type="molecule type" value="Genomic_DNA"/>
</dbReference>
<organism evidence="2 3">
    <name type="scientific">Trichinella papuae</name>
    <dbReference type="NCBI Taxonomy" id="268474"/>
    <lineage>
        <taxon>Eukaryota</taxon>
        <taxon>Metazoa</taxon>
        <taxon>Ecdysozoa</taxon>
        <taxon>Nematoda</taxon>
        <taxon>Enoplea</taxon>
        <taxon>Dorylaimia</taxon>
        <taxon>Trichinellida</taxon>
        <taxon>Trichinellidae</taxon>
        <taxon>Trichinella</taxon>
    </lineage>
</organism>
<gene>
    <name evidence="2" type="ORF">T10_12050</name>
</gene>
<accession>A0A0V1MYI3</accession>
<dbReference type="Proteomes" id="UP000054843">
    <property type="component" value="Unassembled WGS sequence"/>
</dbReference>